<comment type="catalytic activity">
    <reaction evidence="12">
        <text>(R)-mevalonate + ATP = (R)-5-phosphomevalonate + ADP + H(+)</text>
        <dbReference type="Rhea" id="RHEA:17065"/>
        <dbReference type="ChEBI" id="CHEBI:15378"/>
        <dbReference type="ChEBI" id="CHEBI:30616"/>
        <dbReference type="ChEBI" id="CHEBI:36464"/>
        <dbReference type="ChEBI" id="CHEBI:58146"/>
        <dbReference type="ChEBI" id="CHEBI:456216"/>
        <dbReference type="EC" id="2.7.1.36"/>
    </reaction>
    <physiologicalReaction direction="left-to-right" evidence="12">
        <dbReference type="Rhea" id="RHEA:17066"/>
    </physiologicalReaction>
</comment>
<evidence type="ECO:0000256" key="4">
    <source>
        <dbReference type="ARBA" id="ARBA00022490"/>
    </source>
</evidence>
<evidence type="ECO:0000259" key="16">
    <source>
        <dbReference type="Pfam" id="PF08544"/>
    </source>
</evidence>
<evidence type="ECO:0000256" key="1">
    <source>
        <dbReference type="ARBA" id="ARBA00004496"/>
    </source>
</evidence>
<dbReference type="Pfam" id="PF08544">
    <property type="entry name" value="GHMP_kinases_C"/>
    <property type="match status" value="1"/>
</dbReference>
<comment type="pathway">
    <text evidence="13 14">Isoprenoid biosynthesis; isopentenyl diphosphate biosynthesis via mevalonate pathway; isopentenyl diphosphate from (R)-mevalonate: step 1/3.</text>
</comment>
<dbReference type="PANTHER" id="PTHR43290:SF2">
    <property type="entry name" value="MEVALONATE KINASE"/>
    <property type="match status" value="1"/>
</dbReference>
<sequence>MAASPLPPLPSRFTISAPGKTILLGEHAVVYGHQAVAASIGLRTTAQFTRPAAVAAPDGVTAPLVVATMGLEWVIDGARLLDPTCRWEAVWDASQCHASLLASAAATVVTTEQARRAFHAFCTIARLAAAQAVTPPAEAAARLPAGGFSLEYASALPVGAGLGSSAAFNVVTAAVWSRVFGLLSDGEPHHTADSPGARRTWHAADLARINAIALEGERVMHGTPSGLDNTLSTYGGICLYTPQNMRRLPPLTGHAFTLVDTGVPKDTQHQLTLVRERLDRWPGVYQPLLESIHALGLAFEQVFVDDADGKTDPVAFLREAITTNHLLLQALGVSHPSLDALVDLARARGLAAKMTGAGGGGCALIYHAAPPGLSPEEGAAHVAELHAVIRASHPGMTIQQAVVGDIGVCLHDSL</sequence>
<comment type="function">
    <text evidence="14">Mevalonate kinase; part of the second module of ergosterol biosynthesis pathway that includes the middle steps of the pathway. The second module is carried out in the vacuole and involves the formation of farnesyl diphosphate, which is also an important intermediate in the biosynthesis of ubiquinone, dolichol, heme and prenylated proteins.</text>
</comment>
<evidence type="ECO:0000313" key="17">
    <source>
        <dbReference type="EMBL" id="RKP02417.1"/>
    </source>
</evidence>
<proteinExistence type="inferred from homology"/>
<dbReference type="InterPro" id="IPR013750">
    <property type="entry name" value="GHMP_kinase_C_dom"/>
</dbReference>
<reference evidence="18" key="1">
    <citation type="journal article" date="2018" name="Nat. Microbiol.">
        <title>Leveraging single-cell genomics to expand the fungal tree of life.</title>
        <authorList>
            <person name="Ahrendt S.R."/>
            <person name="Quandt C.A."/>
            <person name="Ciobanu D."/>
            <person name="Clum A."/>
            <person name="Salamov A."/>
            <person name="Andreopoulos B."/>
            <person name="Cheng J.F."/>
            <person name="Woyke T."/>
            <person name="Pelin A."/>
            <person name="Henrissat B."/>
            <person name="Reynolds N.K."/>
            <person name="Benny G.L."/>
            <person name="Smith M.E."/>
            <person name="James T.Y."/>
            <person name="Grigoriev I.V."/>
        </authorList>
    </citation>
    <scope>NUCLEOTIDE SEQUENCE [LARGE SCALE GENOMIC DNA]</scope>
    <source>
        <strain evidence="18">ATCC 52028</strain>
    </source>
</reference>
<dbReference type="PROSITE" id="PS00627">
    <property type="entry name" value="GHMP_KINASES_ATP"/>
    <property type="match status" value="1"/>
</dbReference>
<keyword evidence="14" id="KW-0756">Sterol biosynthesis</keyword>
<evidence type="ECO:0000256" key="9">
    <source>
        <dbReference type="ARBA" id="ARBA00022840"/>
    </source>
</evidence>
<dbReference type="GO" id="GO:0004496">
    <property type="term" value="F:mevalonate kinase activity"/>
    <property type="evidence" value="ECO:0007669"/>
    <property type="project" value="UniProtKB-EC"/>
</dbReference>
<dbReference type="Pfam" id="PF00288">
    <property type="entry name" value="GHMP_kinases_N"/>
    <property type="match status" value="1"/>
</dbReference>
<accession>A0A4P9XAM5</accession>
<dbReference type="UniPathway" id="UPA00057">
    <property type="reaction ID" value="UER00098"/>
</dbReference>
<dbReference type="InterPro" id="IPR036554">
    <property type="entry name" value="GHMP_kinase_C_sf"/>
</dbReference>
<dbReference type="SUPFAM" id="SSF54211">
    <property type="entry name" value="Ribosomal protein S5 domain 2-like"/>
    <property type="match status" value="1"/>
</dbReference>
<keyword evidence="9 14" id="KW-0067">ATP-binding</keyword>
<dbReference type="SUPFAM" id="SSF55060">
    <property type="entry name" value="GHMP Kinase, C-terminal domain"/>
    <property type="match status" value="1"/>
</dbReference>
<comment type="similarity">
    <text evidence="2 14">Belongs to the GHMP kinase family. Mevalonate kinase subfamily.</text>
</comment>
<feature type="domain" description="GHMP kinase N-terminal" evidence="15">
    <location>
        <begin position="142"/>
        <end position="236"/>
    </location>
</feature>
<evidence type="ECO:0000259" key="15">
    <source>
        <dbReference type="Pfam" id="PF00288"/>
    </source>
</evidence>
<evidence type="ECO:0000256" key="11">
    <source>
        <dbReference type="ARBA" id="ARBA00023098"/>
    </source>
</evidence>
<dbReference type="Gene3D" id="3.30.230.10">
    <property type="match status" value="1"/>
</dbReference>
<evidence type="ECO:0000256" key="5">
    <source>
        <dbReference type="ARBA" id="ARBA00022516"/>
    </source>
</evidence>
<dbReference type="GO" id="GO:0019287">
    <property type="term" value="P:isopentenyl diphosphate biosynthetic process, mevalonate pathway"/>
    <property type="evidence" value="ECO:0007669"/>
    <property type="project" value="UniProtKB-UniPathway"/>
</dbReference>
<dbReference type="EMBL" id="ML014144">
    <property type="protein sequence ID" value="RKP02417.1"/>
    <property type="molecule type" value="Genomic_DNA"/>
</dbReference>
<evidence type="ECO:0000256" key="12">
    <source>
        <dbReference type="ARBA" id="ARBA00029310"/>
    </source>
</evidence>
<dbReference type="PANTHER" id="PTHR43290">
    <property type="entry name" value="MEVALONATE KINASE"/>
    <property type="match status" value="1"/>
</dbReference>
<keyword evidence="7 14" id="KW-0547">Nucleotide-binding</keyword>
<keyword evidence="6 14" id="KW-0808">Transferase</keyword>
<dbReference type="Gene3D" id="3.30.70.890">
    <property type="entry name" value="GHMP kinase, C-terminal domain"/>
    <property type="match status" value="1"/>
</dbReference>
<dbReference type="STRING" id="1555241.A0A4P9XAM5"/>
<dbReference type="EC" id="2.7.1.36" evidence="3 14"/>
<gene>
    <name evidence="17" type="ORF">CXG81DRAFT_10797</name>
</gene>
<dbReference type="GO" id="GO:0016126">
    <property type="term" value="P:sterol biosynthetic process"/>
    <property type="evidence" value="ECO:0007669"/>
    <property type="project" value="UniProtKB-KW"/>
</dbReference>
<evidence type="ECO:0000256" key="13">
    <source>
        <dbReference type="ARBA" id="ARBA00029438"/>
    </source>
</evidence>
<dbReference type="GO" id="GO:0005524">
    <property type="term" value="F:ATP binding"/>
    <property type="evidence" value="ECO:0007669"/>
    <property type="project" value="UniProtKB-KW"/>
</dbReference>
<evidence type="ECO:0000256" key="8">
    <source>
        <dbReference type="ARBA" id="ARBA00022777"/>
    </source>
</evidence>
<dbReference type="InterPro" id="IPR006204">
    <property type="entry name" value="GHMP_kinase_N_dom"/>
</dbReference>
<name>A0A4P9XAM5_9FUNG</name>
<evidence type="ECO:0000256" key="7">
    <source>
        <dbReference type="ARBA" id="ARBA00022741"/>
    </source>
</evidence>
<keyword evidence="10" id="KW-0460">Magnesium</keyword>
<evidence type="ECO:0000256" key="14">
    <source>
        <dbReference type="RuleBase" id="RU363087"/>
    </source>
</evidence>
<keyword evidence="14" id="KW-0752">Steroid biosynthesis</keyword>
<dbReference type="OrthoDB" id="1652964at2759"/>
<dbReference type="InterPro" id="IPR020568">
    <property type="entry name" value="Ribosomal_Su5_D2-typ_SF"/>
</dbReference>
<dbReference type="Proteomes" id="UP000274922">
    <property type="component" value="Unassembled WGS sequence"/>
</dbReference>
<keyword evidence="14" id="KW-1207">Sterol metabolism</keyword>
<keyword evidence="11 14" id="KW-0443">Lipid metabolism</keyword>
<comment type="subcellular location">
    <subcellularLocation>
        <location evidence="1 14">Cytoplasm</location>
    </subcellularLocation>
</comment>
<evidence type="ECO:0000256" key="6">
    <source>
        <dbReference type="ARBA" id="ARBA00022679"/>
    </source>
</evidence>
<dbReference type="NCBIfam" id="TIGR00549">
    <property type="entry name" value="mevalon_kin"/>
    <property type="match status" value="1"/>
</dbReference>
<protein>
    <recommendedName>
        <fullName evidence="3 14">Mevalonate kinase</fullName>
        <shortName evidence="14">MK</shortName>
        <ecNumber evidence="3 14">2.7.1.36</ecNumber>
    </recommendedName>
</protein>
<dbReference type="AlphaFoldDB" id="A0A4P9XAM5"/>
<dbReference type="InterPro" id="IPR006203">
    <property type="entry name" value="GHMP_knse_ATP-bd_CS"/>
</dbReference>
<keyword evidence="5 14" id="KW-0444">Lipid biosynthesis</keyword>
<evidence type="ECO:0000256" key="2">
    <source>
        <dbReference type="ARBA" id="ARBA00006495"/>
    </source>
</evidence>
<dbReference type="InterPro" id="IPR014721">
    <property type="entry name" value="Ribsml_uS5_D2-typ_fold_subgr"/>
</dbReference>
<evidence type="ECO:0000313" key="18">
    <source>
        <dbReference type="Proteomes" id="UP000274922"/>
    </source>
</evidence>
<evidence type="ECO:0000256" key="3">
    <source>
        <dbReference type="ARBA" id="ARBA00012103"/>
    </source>
</evidence>
<organism evidence="17 18">
    <name type="scientific">Caulochytrium protostelioides</name>
    <dbReference type="NCBI Taxonomy" id="1555241"/>
    <lineage>
        <taxon>Eukaryota</taxon>
        <taxon>Fungi</taxon>
        <taxon>Fungi incertae sedis</taxon>
        <taxon>Chytridiomycota</taxon>
        <taxon>Chytridiomycota incertae sedis</taxon>
        <taxon>Chytridiomycetes</taxon>
        <taxon>Caulochytriales</taxon>
        <taxon>Caulochytriaceae</taxon>
        <taxon>Caulochytrium</taxon>
    </lineage>
</organism>
<dbReference type="PRINTS" id="PR00959">
    <property type="entry name" value="MEVGALKINASE"/>
</dbReference>
<dbReference type="GO" id="GO:0005829">
    <property type="term" value="C:cytosol"/>
    <property type="evidence" value="ECO:0007669"/>
    <property type="project" value="TreeGrafter"/>
</dbReference>
<evidence type="ECO:0000256" key="10">
    <source>
        <dbReference type="ARBA" id="ARBA00022842"/>
    </source>
</evidence>
<keyword evidence="4 14" id="KW-0963">Cytoplasm</keyword>
<keyword evidence="18" id="KW-1185">Reference proteome</keyword>
<keyword evidence="8 14" id="KW-0418">Kinase</keyword>
<keyword evidence="14" id="KW-0753">Steroid metabolism</keyword>
<feature type="domain" description="GHMP kinase C-terminal" evidence="16">
    <location>
        <begin position="317"/>
        <end position="363"/>
    </location>
</feature>
<dbReference type="InterPro" id="IPR006205">
    <property type="entry name" value="Mev_gal_kin"/>
</dbReference>